<protein>
    <submittedName>
        <fullName evidence="1">Uncharacterized protein</fullName>
    </submittedName>
</protein>
<gene>
    <name evidence="1" type="ORF">J2X12_004116</name>
</gene>
<reference evidence="1" key="1">
    <citation type="submission" date="2023-07" db="EMBL/GenBank/DDBJ databases">
        <title>Sorghum-associated microbial communities from plants grown in Nebraska, USA.</title>
        <authorList>
            <person name="Schachtman D."/>
        </authorList>
    </citation>
    <scope>NUCLEOTIDE SEQUENCE</scope>
    <source>
        <strain evidence="1">BE261</strain>
    </source>
</reference>
<organism evidence="1 2">
    <name type="scientific">Pseudarthrobacter oxydans</name>
    <name type="common">Arthrobacter oxydans</name>
    <dbReference type="NCBI Taxonomy" id="1671"/>
    <lineage>
        <taxon>Bacteria</taxon>
        <taxon>Bacillati</taxon>
        <taxon>Actinomycetota</taxon>
        <taxon>Actinomycetes</taxon>
        <taxon>Micrococcales</taxon>
        <taxon>Micrococcaceae</taxon>
        <taxon>Pseudarthrobacter</taxon>
    </lineage>
</organism>
<name>A0AAW8NFE3_PSEOX</name>
<dbReference type="InterPro" id="IPR035934">
    <property type="entry name" value="Phage_tail_protein-like_sf"/>
</dbReference>
<proteinExistence type="predicted"/>
<dbReference type="AlphaFoldDB" id="A0AAW8NFE3"/>
<sequence length="165" mass="18100">MYSEDTVQRVISLMRDTFGDAFKTYYDGDPEAIPVFNLPAIIVTQTGDSTAQAAFAQDDVEDQLTIKVVLNKRDDWTGDAVDPLNMTERKIREFVGKLDGEGKYGSRTVKGALRNYLLEGVTAVAPTMTVDYGINPRVAGEGLADITAEGHVSFSIKYAVETNPR</sequence>
<dbReference type="GeneID" id="97424561"/>
<dbReference type="RefSeq" id="WP_310114665.1">
    <property type="nucleotide sequence ID" value="NZ_JAVDTN010000026.1"/>
</dbReference>
<comment type="caution">
    <text evidence="1">The sequence shown here is derived from an EMBL/GenBank/DDBJ whole genome shotgun (WGS) entry which is preliminary data.</text>
</comment>
<dbReference type="SUPFAM" id="SSF143749">
    <property type="entry name" value="Phage tail protein-like"/>
    <property type="match status" value="1"/>
</dbReference>
<evidence type="ECO:0000313" key="2">
    <source>
        <dbReference type="Proteomes" id="UP001262032"/>
    </source>
</evidence>
<dbReference type="EMBL" id="JAVDWN010000026">
    <property type="protein sequence ID" value="MDR7166062.1"/>
    <property type="molecule type" value="Genomic_DNA"/>
</dbReference>
<evidence type="ECO:0000313" key="1">
    <source>
        <dbReference type="EMBL" id="MDR7166062.1"/>
    </source>
</evidence>
<dbReference type="Proteomes" id="UP001262032">
    <property type="component" value="Unassembled WGS sequence"/>
</dbReference>
<accession>A0AAW8NFE3</accession>